<evidence type="ECO:0000313" key="15">
    <source>
        <dbReference type="Proteomes" id="UP001461341"/>
    </source>
</evidence>
<evidence type="ECO:0000256" key="9">
    <source>
        <dbReference type="ARBA" id="ARBA00023014"/>
    </source>
</evidence>
<dbReference type="NCBIfam" id="NF002806">
    <property type="entry name" value="PRK02948.1"/>
    <property type="match status" value="1"/>
</dbReference>
<evidence type="ECO:0000259" key="13">
    <source>
        <dbReference type="Pfam" id="PF00266"/>
    </source>
</evidence>
<keyword evidence="15" id="KW-1185">Reference proteome</keyword>
<dbReference type="Pfam" id="PF00266">
    <property type="entry name" value="Aminotran_5"/>
    <property type="match status" value="1"/>
</dbReference>
<keyword evidence="8 11" id="KW-0408">Iron</keyword>
<dbReference type="EC" id="2.8.1.7" evidence="11"/>
<sequence length="381" mass="41604">MIYLDYNATTPCDPRVKEAMLPYLEAQFANPSSLHTPGQTVRKAIEESRKKIAELINAQPEEIVFTSGGTEANNLAIKGIAYKKKKGHIITSSIEHPAVLRVCKALQKEGFQVTFLPVNHQGVVDPEDVRKAINKDTTLISIMHVNNETGAIQPIKEIAKISKEYEIPFHADCVQSIGKIPVDLKKIGVNLASASAHKFYGPKGVGFLYIERGIKLAPQIIGGHQERGLRGGTENVPGIVGLGEAAAIARKEMQEEISKIEALRNTLEKGIKERIPEIKIVSENAARIHNTSLVLVKYVEGESMLLSLDLEGICASSGSACTSGSLEPSHVLLACGIPPEEAHGSLRFSLGKYTTKEEIKTVLEVFPKIVERLRSFSPFKI</sequence>
<keyword evidence="5 11" id="KW-0808">Transferase</keyword>
<dbReference type="SUPFAM" id="SSF53383">
    <property type="entry name" value="PLP-dependent transferases"/>
    <property type="match status" value="1"/>
</dbReference>
<feature type="domain" description="Aminotransferase class V" evidence="13">
    <location>
        <begin position="2"/>
        <end position="361"/>
    </location>
</feature>
<name>A0ABZ2YDH2_9BACT</name>
<dbReference type="GO" id="GO:0031071">
    <property type="term" value="F:cysteine desulfurase activity"/>
    <property type="evidence" value="ECO:0007669"/>
    <property type="project" value="UniProtKB-EC"/>
</dbReference>
<evidence type="ECO:0000256" key="5">
    <source>
        <dbReference type="ARBA" id="ARBA00022679"/>
    </source>
</evidence>
<dbReference type="Gene3D" id="1.10.260.50">
    <property type="match status" value="1"/>
</dbReference>
<dbReference type="InterPro" id="IPR016454">
    <property type="entry name" value="Cysteine_dSase"/>
</dbReference>
<gene>
    <name evidence="14" type="primary">nifS</name>
    <name evidence="14" type="ORF">QBE54_03835</name>
</gene>
<evidence type="ECO:0000256" key="11">
    <source>
        <dbReference type="RuleBase" id="RU364075"/>
    </source>
</evidence>
<keyword evidence="7 11" id="KW-0663">Pyridoxal phosphate</keyword>
<keyword evidence="9 11" id="KW-0411">Iron-sulfur</keyword>
<dbReference type="InterPro" id="IPR015421">
    <property type="entry name" value="PyrdxlP-dep_Trfase_major"/>
</dbReference>
<dbReference type="InterPro" id="IPR015422">
    <property type="entry name" value="PyrdxlP-dep_Trfase_small"/>
</dbReference>
<organism evidence="14 15">
    <name type="scientific">Thermatribacter velox</name>
    <dbReference type="NCBI Taxonomy" id="3039681"/>
    <lineage>
        <taxon>Bacteria</taxon>
        <taxon>Pseudomonadati</taxon>
        <taxon>Atribacterota</taxon>
        <taxon>Atribacteria</taxon>
        <taxon>Atribacterales</taxon>
        <taxon>Thermatribacteraceae</taxon>
        <taxon>Thermatribacter</taxon>
    </lineage>
</organism>
<evidence type="ECO:0000256" key="12">
    <source>
        <dbReference type="SAM" id="Coils"/>
    </source>
</evidence>
<evidence type="ECO:0000256" key="3">
    <source>
        <dbReference type="ARBA" id="ARBA00006490"/>
    </source>
</evidence>
<dbReference type="PANTHER" id="PTHR11601:SF34">
    <property type="entry name" value="CYSTEINE DESULFURASE"/>
    <property type="match status" value="1"/>
</dbReference>
<dbReference type="Gene3D" id="3.40.640.10">
    <property type="entry name" value="Type I PLP-dependent aspartate aminotransferase-like (Major domain)"/>
    <property type="match status" value="1"/>
</dbReference>
<comment type="subunit">
    <text evidence="4">Homodimer.</text>
</comment>
<feature type="coiled-coil region" evidence="12">
    <location>
        <begin position="246"/>
        <end position="273"/>
    </location>
</feature>
<proteinExistence type="inferred from homology"/>
<accession>A0ABZ2YDH2</accession>
<dbReference type="NCBIfam" id="TIGR03402">
    <property type="entry name" value="FeS_nifS"/>
    <property type="match status" value="1"/>
</dbReference>
<evidence type="ECO:0000256" key="7">
    <source>
        <dbReference type="ARBA" id="ARBA00022898"/>
    </source>
</evidence>
<comment type="catalytic activity">
    <reaction evidence="10 11">
        <text>(sulfur carrier)-H + L-cysteine = (sulfur carrier)-SH + L-alanine</text>
        <dbReference type="Rhea" id="RHEA:43892"/>
        <dbReference type="Rhea" id="RHEA-COMP:14737"/>
        <dbReference type="Rhea" id="RHEA-COMP:14739"/>
        <dbReference type="ChEBI" id="CHEBI:29917"/>
        <dbReference type="ChEBI" id="CHEBI:35235"/>
        <dbReference type="ChEBI" id="CHEBI:57972"/>
        <dbReference type="ChEBI" id="CHEBI:64428"/>
        <dbReference type="EC" id="2.8.1.7"/>
    </reaction>
</comment>
<comment type="function">
    <text evidence="2">Catalyzes the removal of elemental sulfur atoms from cysteine to produce alanine. Seems to participate in the biosynthesis of the nitrogenase metalloclusters by providing the inorganic sulfur required for the Fe-S core formation.</text>
</comment>
<comment type="similarity">
    <text evidence="3 11">Belongs to the class-V pyridoxal-phosphate-dependent aminotransferase family. NifS/IscS subfamily.</text>
</comment>
<dbReference type="EMBL" id="CP121689">
    <property type="protein sequence ID" value="WZL76867.1"/>
    <property type="molecule type" value="Genomic_DNA"/>
</dbReference>
<dbReference type="Proteomes" id="UP001461341">
    <property type="component" value="Chromosome"/>
</dbReference>
<comment type="cofactor">
    <cofactor evidence="1 11">
        <name>pyridoxal 5'-phosphate</name>
        <dbReference type="ChEBI" id="CHEBI:597326"/>
    </cofactor>
</comment>
<keyword evidence="12" id="KW-0175">Coiled coil</keyword>
<dbReference type="RefSeq" id="WP_369019031.1">
    <property type="nucleotide sequence ID" value="NZ_CP121689.1"/>
</dbReference>
<dbReference type="InterPro" id="IPR000192">
    <property type="entry name" value="Aminotrans_V_dom"/>
</dbReference>
<dbReference type="InterPro" id="IPR015424">
    <property type="entry name" value="PyrdxlP-dep_Trfase"/>
</dbReference>
<dbReference type="Gene3D" id="3.90.1150.10">
    <property type="entry name" value="Aspartate Aminotransferase, domain 1"/>
    <property type="match status" value="1"/>
</dbReference>
<evidence type="ECO:0000256" key="6">
    <source>
        <dbReference type="ARBA" id="ARBA00022723"/>
    </source>
</evidence>
<reference evidence="14 15" key="1">
    <citation type="submission" date="2023-03" db="EMBL/GenBank/DDBJ databases">
        <title>Novel Species.</title>
        <authorList>
            <person name="Ma S."/>
        </authorList>
    </citation>
    <scope>NUCLEOTIDE SEQUENCE [LARGE SCALE GENOMIC DNA]</scope>
    <source>
        <strain evidence="14 15">B11</strain>
    </source>
</reference>
<dbReference type="PANTHER" id="PTHR11601">
    <property type="entry name" value="CYSTEINE DESULFURYLASE FAMILY MEMBER"/>
    <property type="match status" value="1"/>
</dbReference>
<evidence type="ECO:0000313" key="14">
    <source>
        <dbReference type="EMBL" id="WZL76867.1"/>
    </source>
</evidence>
<evidence type="ECO:0000256" key="8">
    <source>
        <dbReference type="ARBA" id="ARBA00023004"/>
    </source>
</evidence>
<evidence type="ECO:0000256" key="1">
    <source>
        <dbReference type="ARBA" id="ARBA00001933"/>
    </source>
</evidence>
<keyword evidence="6 11" id="KW-0479">Metal-binding</keyword>
<protein>
    <recommendedName>
        <fullName evidence="11">Cysteine desulfurase</fullName>
        <ecNumber evidence="11">2.8.1.7</ecNumber>
    </recommendedName>
    <alternativeName>
        <fullName evidence="11">Nitrogenase metalloclusters biosynthesis protein NifS</fullName>
    </alternativeName>
</protein>
<evidence type="ECO:0000256" key="2">
    <source>
        <dbReference type="ARBA" id="ARBA00003120"/>
    </source>
</evidence>
<dbReference type="InterPro" id="IPR017772">
    <property type="entry name" value="Cys_deSase_NifS_bac/arc"/>
</dbReference>
<dbReference type="PIRSF" id="PIRSF005572">
    <property type="entry name" value="NifS"/>
    <property type="match status" value="1"/>
</dbReference>
<evidence type="ECO:0000256" key="4">
    <source>
        <dbReference type="ARBA" id="ARBA00011738"/>
    </source>
</evidence>
<evidence type="ECO:0000256" key="10">
    <source>
        <dbReference type="ARBA" id="ARBA00050776"/>
    </source>
</evidence>